<proteinExistence type="inferred from homology"/>
<dbReference type="NCBIfam" id="NF001966">
    <property type="entry name" value="PRK00745.1"/>
    <property type="match status" value="1"/>
</dbReference>
<evidence type="ECO:0000313" key="4">
    <source>
        <dbReference type="EMBL" id="HJD43651.1"/>
    </source>
</evidence>
<evidence type="ECO:0000256" key="1">
    <source>
        <dbReference type="ARBA" id="ARBA00006723"/>
    </source>
</evidence>
<dbReference type="AlphaFoldDB" id="A0A9D2U736"/>
<comment type="caution">
    <text evidence="4">The sequence shown here is derived from an EMBL/GenBank/DDBJ whole genome shotgun (WGS) entry which is preliminary data.</text>
</comment>
<dbReference type="Gene3D" id="3.30.429.10">
    <property type="entry name" value="Macrophage Migration Inhibitory Factor"/>
    <property type="match status" value="1"/>
</dbReference>
<dbReference type="EMBL" id="DWUQ01000026">
    <property type="protein sequence ID" value="HJD43651.1"/>
    <property type="molecule type" value="Genomic_DNA"/>
</dbReference>
<keyword evidence="2 4" id="KW-0413">Isomerase</keyword>
<dbReference type="InterPro" id="IPR004370">
    <property type="entry name" value="4-OT-like_dom"/>
</dbReference>
<dbReference type="GO" id="GO:0016853">
    <property type="term" value="F:isomerase activity"/>
    <property type="evidence" value="ECO:0007669"/>
    <property type="project" value="UniProtKB-KW"/>
</dbReference>
<dbReference type="InterPro" id="IPR014347">
    <property type="entry name" value="Tautomerase/MIF_sf"/>
</dbReference>
<feature type="domain" description="4-oxalocrotonate tautomerase-like" evidence="3">
    <location>
        <begin position="2"/>
        <end position="60"/>
    </location>
</feature>
<protein>
    <submittedName>
        <fullName evidence="4">4-oxalocrotonate tautomerase</fullName>
        <ecNumber evidence="4">5.3.2.6</ecNumber>
    </submittedName>
</protein>
<organism evidence="4 5">
    <name type="scientific">Candidatus Paenalcaligenes intestinipullorum</name>
    <dbReference type="NCBI Taxonomy" id="2838718"/>
    <lineage>
        <taxon>Bacteria</taxon>
        <taxon>Pseudomonadati</taxon>
        <taxon>Pseudomonadota</taxon>
        <taxon>Betaproteobacteria</taxon>
        <taxon>Burkholderiales</taxon>
        <taxon>Alcaligenaceae</taxon>
        <taxon>Paenalcaligenes</taxon>
    </lineage>
</organism>
<dbReference type="SUPFAM" id="SSF55331">
    <property type="entry name" value="Tautomerase/MIF"/>
    <property type="match status" value="1"/>
</dbReference>
<dbReference type="PANTHER" id="PTHR35530:SF2">
    <property type="entry name" value="BSL4019 PROTEIN"/>
    <property type="match status" value="1"/>
</dbReference>
<name>A0A9D2U736_9BURK</name>
<reference evidence="4" key="2">
    <citation type="submission" date="2021-04" db="EMBL/GenBank/DDBJ databases">
        <authorList>
            <person name="Gilroy R."/>
        </authorList>
    </citation>
    <scope>NUCLEOTIDE SEQUENCE</scope>
    <source>
        <strain evidence="4">9264</strain>
    </source>
</reference>
<evidence type="ECO:0000256" key="2">
    <source>
        <dbReference type="ARBA" id="ARBA00023235"/>
    </source>
</evidence>
<accession>A0A9D2U736</accession>
<dbReference type="PANTHER" id="PTHR35530">
    <property type="entry name" value="TAUTOMERASE-RELATED"/>
    <property type="match status" value="1"/>
</dbReference>
<sequence>MPTITVQLFEGRDTNKKREYAQALTAETVRVLGCKPEAVEVIFVDVKRENWASAGELWSDKS</sequence>
<comment type="similarity">
    <text evidence="1">Belongs to the 4-oxalocrotonate tautomerase family.</text>
</comment>
<evidence type="ECO:0000313" key="5">
    <source>
        <dbReference type="Proteomes" id="UP000823889"/>
    </source>
</evidence>
<evidence type="ECO:0000259" key="3">
    <source>
        <dbReference type="Pfam" id="PF01361"/>
    </source>
</evidence>
<gene>
    <name evidence="4" type="ORF">H9906_01300</name>
</gene>
<reference evidence="4" key="1">
    <citation type="journal article" date="2021" name="PeerJ">
        <title>Extensive microbial diversity within the chicken gut microbiome revealed by metagenomics and culture.</title>
        <authorList>
            <person name="Gilroy R."/>
            <person name="Ravi A."/>
            <person name="Getino M."/>
            <person name="Pursley I."/>
            <person name="Horton D.L."/>
            <person name="Alikhan N.F."/>
            <person name="Baker D."/>
            <person name="Gharbi K."/>
            <person name="Hall N."/>
            <person name="Watson M."/>
            <person name="Adriaenssens E.M."/>
            <person name="Foster-Nyarko E."/>
            <person name="Jarju S."/>
            <person name="Secka A."/>
            <person name="Antonio M."/>
            <person name="Oren A."/>
            <person name="Chaudhuri R.R."/>
            <person name="La Ragione R."/>
            <person name="Hildebrand F."/>
            <person name="Pallen M.J."/>
        </authorList>
    </citation>
    <scope>NUCLEOTIDE SEQUENCE</scope>
    <source>
        <strain evidence="4">9264</strain>
    </source>
</reference>
<dbReference type="Pfam" id="PF01361">
    <property type="entry name" value="Tautomerase"/>
    <property type="match status" value="1"/>
</dbReference>
<dbReference type="Proteomes" id="UP000823889">
    <property type="component" value="Unassembled WGS sequence"/>
</dbReference>
<dbReference type="EC" id="5.3.2.6" evidence="4"/>